<dbReference type="Gene3D" id="3.30.200.20">
    <property type="entry name" value="Phosphorylase Kinase, domain 1"/>
    <property type="match status" value="1"/>
</dbReference>
<dbReference type="Pfam" id="PF01636">
    <property type="entry name" value="APH"/>
    <property type="match status" value="1"/>
</dbReference>
<reference evidence="3" key="1">
    <citation type="journal article" date="2019" name="Int. J. Syst. Evol. Microbiol.">
        <title>The Global Catalogue of Microorganisms (GCM) 10K type strain sequencing project: providing services to taxonomists for standard genome sequencing and annotation.</title>
        <authorList>
            <consortium name="The Broad Institute Genomics Platform"/>
            <consortium name="The Broad Institute Genome Sequencing Center for Infectious Disease"/>
            <person name="Wu L."/>
            <person name="Ma J."/>
        </authorList>
    </citation>
    <scope>NUCLEOTIDE SEQUENCE [LARGE SCALE GENOMIC DNA]</scope>
    <source>
        <strain evidence="3">CCUG 53915</strain>
    </source>
</reference>
<organism evidence="2 3">
    <name type="scientific">Sporosarcina contaminans</name>
    <dbReference type="NCBI Taxonomy" id="633403"/>
    <lineage>
        <taxon>Bacteria</taxon>
        <taxon>Bacillati</taxon>
        <taxon>Bacillota</taxon>
        <taxon>Bacilli</taxon>
        <taxon>Bacillales</taxon>
        <taxon>Caryophanaceae</taxon>
        <taxon>Sporosarcina</taxon>
    </lineage>
</organism>
<accession>A0ABW3U3P8</accession>
<dbReference type="InterPro" id="IPR011009">
    <property type="entry name" value="Kinase-like_dom_sf"/>
</dbReference>
<feature type="domain" description="Aminoglycoside phosphotransferase" evidence="1">
    <location>
        <begin position="34"/>
        <end position="221"/>
    </location>
</feature>
<dbReference type="EMBL" id="JBHTLT010000120">
    <property type="protein sequence ID" value="MFD1206314.1"/>
    <property type="molecule type" value="Genomic_DNA"/>
</dbReference>
<dbReference type="Gene3D" id="3.90.1200.10">
    <property type="match status" value="1"/>
</dbReference>
<dbReference type="Proteomes" id="UP001597231">
    <property type="component" value="Unassembled WGS sequence"/>
</dbReference>
<sequence length="311" mass="35742">MIQNVMRNYFKEPITGHKILRDKERLVAEVEVDGKTFYLKGEKQSAAFVEKMIGFIDMMRNAKLPFSMSKLTLDGKPYVEHDGLIFILEEKGKGKPIETLRLRNIQEIGAMLGKQHAASMRSAFSFGRGTSWGMFGGNETEELGDYDENELCYWDLVSAVEDKYEKEMSLIQELYKKRRAVLQAEWAALPKGAVQGDLLPYNLLFQQDRISAIFDFDIAGDEVLVNECVGNAIFLAWHHEFEGLESPKERYDAYMDAYCSERPFSDCEKEMIPHLFAIIRAFRYDRIEEGIEKMKSGKGKSFLNESIMLLS</sequence>
<comment type="caution">
    <text evidence="2">The sequence shown here is derived from an EMBL/GenBank/DDBJ whole genome shotgun (WGS) entry which is preliminary data.</text>
</comment>
<keyword evidence="3" id="KW-1185">Reference proteome</keyword>
<name>A0ABW3U3P8_9BACL</name>
<dbReference type="RefSeq" id="WP_381481822.1">
    <property type="nucleotide sequence ID" value="NZ_JBHTLT010000120.1"/>
</dbReference>
<evidence type="ECO:0000259" key="1">
    <source>
        <dbReference type="Pfam" id="PF01636"/>
    </source>
</evidence>
<gene>
    <name evidence="2" type="ORF">ACFQ38_14555</name>
</gene>
<dbReference type="InterPro" id="IPR002575">
    <property type="entry name" value="Aminoglycoside_PTrfase"/>
</dbReference>
<evidence type="ECO:0000313" key="3">
    <source>
        <dbReference type="Proteomes" id="UP001597231"/>
    </source>
</evidence>
<proteinExistence type="predicted"/>
<protein>
    <submittedName>
        <fullName evidence="2">Phosphotransferase enzyme family protein</fullName>
    </submittedName>
</protein>
<evidence type="ECO:0000313" key="2">
    <source>
        <dbReference type="EMBL" id="MFD1206314.1"/>
    </source>
</evidence>
<dbReference type="SUPFAM" id="SSF56112">
    <property type="entry name" value="Protein kinase-like (PK-like)"/>
    <property type="match status" value="1"/>
</dbReference>